<organism evidence="1 2">
    <name type="scientific">Rhodocollybia butyracea</name>
    <dbReference type="NCBI Taxonomy" id="206335"/>
    <lineage>
        <taxon>Eukaryota</taxon>
        <taxon>Fungi</taxon>
        <taxon>Dikarya</taxon>
        <taxon>Basidiomycota</taxon>
        <taxon>Agaricomycotina</taxon>
        <taxon>Agaricomycetes</taxon>
        <taxon>Agaricomycetidae</taxon>
        <taxon>Agaricales</taxon>
        <taxon>Marasmiineae</taxon>
        <taxon>Omphalotaceae</taxon>
        <taxon>Rhodocollybia</taxon>
    </lineage>
</organism>
<evidence type="ECO:0000313" key="2">
    <source>
        <dbReference type="Proteomes" id="UP000772434"/>
    </source>
</evidence>
<dbReference type="AlphaFoldDB" id="A0A9P5Q348"/>
<protein>
    <submittedName>
        <fullName evidence="1">Uncharacterized protein</fullName>
    </submittedName>
</protein>
<keyword evidence="2" id="KW-1185">Reference proteome</keyword>
<name>A0A9P5Q348_9AGAR</name>
<comment type="caution">
    <text evidence="1">The sequence shown here is derived from an EMBL/GenBank/DDBJ whole genome shotgun (WGS) entry which is preliminary data.</text>
</comment>
<proteinExistence type="predicted"/>
<dbReference type="EMBL" id="JADNRY010000004">
    <property type="protein sequence ID" value="KAF9077241.1"/>
    <property type="molecule type" value="Genomic_DNA"/>
</dbReference>
<evidence type="ECO:0000313" key="1">
    <source>
        <dbReference type="EMBL" id="KAF9077241.1"/>
    </source>
</evidence>
<sequence length="370" mass="40367">MALAFSFLSSVRSLHLPDASSSPVVLFDLSSQGIQEQLLNFKQYWDQEGLSSTCQSLVDVVVKTVTLRCCWGVKEQGLDVETCFRWIEQVRRLGEDFCIKSSKFSQPSPAPALPPSPIAPLALVTHPTLDSDAPKSSRLSTVLGFPFKPISHPRGPRPLLNACLYTWLFNVIHLAQESLEKNQNRYANLIAHCIKPMEERVSSQDAPIPHSSVLSSPPLMPGHNTLTPVHSTTSLPLSQPTSDHLPNMPALVFSCAAETPAVSSLCKQVKRNLHGPFGSLLLRSSRCHSSRSGTVTPLSSPTGTPSPHVCAPGLCSHSWCWRSPISSATSPSRSGLSFSVQRLQQFSQDICSSSALMEISKILQRTLPIR</sequence>
<reference evidence="1" key="1">
    <citation type="submission" date="2020-11" db="EMBL/GenBank/DDBJ databases">
        <authorList>
            <consortium name="DOE Joint Genome Institute"/>
            <person name="Ahrendt S."/>
            <person name="Riley R."/>
            <person name="Andreopoulos W."/>
            <person name="Labutti K."/>
            <person name="Pangilinan J."/>
            <person name="Ruiz-Duenas F.J."/>
            <person name="Barrasa J.M."/>
            <person name="Sanchez-Garcia M."/>
            <person name="Camarero S."/>
            <person name="Miyauchi S."/>
            <person name="Serrano A."/>
            <person name="Linde D."/>
            <person name="Babiker R."/>
            <person name="Drula E."/>
            <person name="Ayuso-Fernandez I."/>
            <person name="Pacheco R."/>
            <person name="Padilla G."/>
            <person name="Ferreira P."/>
            <person name="Barriuso J."/>
            <person name="Kellner H."/>
            <person name="Castanera R."/>
            <person name="Alfaro M."/>
            <person name="Ramirez L."/>
            <person name="Pisabarro A.G."/>
            <person name="Kuo A."/>
            <person name="Tritt A."/>
            <person name="Lipzen A."/>
            <person name="He G."/>
            <person name="Yan M."/>
            <person name="Ng V."/>
            <person name="Cullen D."/>
            <person name="Martin F."/>
            <person name="Rosso M.-N."/>
            <person name="Henrissat B."/>
            <person name="Hibbett D."/>
            <person name="Martinez A.T."/>
            <person name="Grigoriev I.V."/>
        </authorList>
    </citation>
    <scope>NUCLEOTIDE SEQUENCE</scope>
    <source>
        <strain evidence="1">AH 40177</strain>
    </source>
</reference>
<accession>A0A9P5Q348</accession>
<gene>
    <name evidence="1" type="ORF">BDP27DRAFT_1413679</name>
</gene>
<dbReference type="Proteomes" id="UP000772434">
    <property type="component" value="Unassembled WGS sequence"/>
</dbReference>